<dbReference type="Gene3D" id="3.30.1150.10">
    <property type="match status" value="1"/>
</dbReference>
<organism evidence="2 3">
    <name type="scientific">Mesorhizobium hungaricum</name>
    <dbReference type="NCBI Taxonomy" id="1566387"/>
    <lineage>
        <taxon>Bacteria</taxon>
        <taxon>Pseudomonadati</taxon>
        <taxon>Pseudomonadota</taxon>
        <taxon>Alphaproteobacteria</taxon>
        <taxon>Hyphomicrobiales</taxon>
        <taxon>Phyllobacteriaceae</taxon>
        <taxon>Mesorhizobium</taxon>
    </lineage>
</organism>
<dbReference type="RefSeq" id="WP_024925103.1">
    <property type="nucleotide sequence ID" value="NZ_MDEO01000032.1"/>
</dbReference>
<feature type="signal peptide" evidence="1">
    <location>
        <begin position="1"/>
        <end position="20"/>
    </location>
</feature>
<feature type="chain" id="PRO_5008659617" description="Cell envelope integrity protein TolA" evidence="1">
    <location>
        <begin position="21"/>
        <end position="142"/>
    </location>
</feature>
<accession>A0A1C2DRY4</accession>
<evidence type="ECO:0008006" key="4">
    <source>
        <dbReference type="Google" id="ProtNLM"/>
    </source>
</evidence>
<dbReference type="SUPFAM" id="SSF74653">
    <property type="entry name" value="TolA/TonB C-terminal domain"/>
    <property type="match status" value="1"/>
</dbReference>
<dbReference type="EMBL" id="MDEO01000032">
    <property type="protein sequence ID" value="OCX17509.1"/>
    <property type="molecule type" value="Genomic_DNA"/>
</dbReference>
<dbReference type="AlphaFoldDB" id="A0A1C2DRY4"/>
<dbReference type="OrthoDB" id="7161229at2"/>
<protein>
    <recommendedName>
        <fullName evidence="4">Cell envelope integrity protein TolA</fullName>
    </recommendedName>
</protein>
<reference evidence="2 3" key="1">
    <citation type="submission" date="2016-08" db="EMBL/GenBank/DDBJ databases">
        <title>Whole genome sequence of Mesorhizobium sp. strain UASWS1009 isolated from industrial sewage.</title>
        <authorList>
            <person name="Crovadore J."/>
            <person name="Calmin G."/>
            <person name="Chablais R."/>
            <person name="Cochard B."/>
            <person name="Lefort F."/>
        </authorList>
    </citation>
    <scope>NUCLEOTIDE SEQUENCE [LARGE SCALE GENOMIC DNA]</scope>
    <source>
        <strain evidence="2 3">UASWS1009</strain>
    </source>
</reference>
<proteinExistence type="predicted"/>
<dbReference type="Proteomes" id="UP000094412">
    <property type="component" value="Unassembled WGS sequence"/>
</dbReference>
<name>A0A1C2DRY4_9HYPH</name>
<dbReference type="STRING" id="1566387.QV13_12160"/>
<sequence>MRRAPFLLSALLIASGPAGADPQKTAADYVRGQIVRCWIVPADASGIGAVIIRLKLDRKGLVRETPELAGHEATVRIQLDDNGTVVGPPRIVATPQDKKRAALVQSAIRAIRKCSPFPKLVELAPYDSWKEMTITFDPSKPL</sequence>
<gene>
    <name evidence="2" type="ORF">QV13_12160</name>
</gene>
<evidence type="ECO:0000313" key="3">
    <source>
        <dbReference type="Proteomes" id="UP000094412"/>
    </source>
</evidence>
<keyword evidence="3" id="KW-1185">Reference proteome</keyword>
<keyword evidence="1" id="KW-0732">Signal</keyword>
<evidence type="ECO:0000256" key="1">
    <source>
        <dbReference type="SAM" id="SignalP"/>
    </source>
</evidence>
<evidence type="ECO:0000313" key="2">
    <source>
        <dbReference type="EMBL" id="OCX17509.1"/>
    </source>
</evidence>
<comment type="caution">
    <text evidence="2">The sequence shown here is derived from an EMBL/GenBank/DDBJ whole genome shotgun (WGS) entry which is preliminary data.</text>
</comment>